<evidence type="ECO:0000313" key="3">
    <source>
        <dbReference type="Proteomes" id="UP000838878"/>
    </source>
</evidence>
<evidence type="ECO:0000313" key="2">
    <source>
        <dbReference type="EMBL" id="CAH0721909.1"/>
    </source>
</evidence>
<feature type="non-terminal residue" evidence="2">
    <location>
        <position position="412"/>
    </location>
</feature>
<feature type="compositionally biased region" description="Basic residues" evidence="1">
    <location>
        <begin position="132"/>
        <end position="145"/>
    </location>
</feature>
<protein>
    <submittedName>
        <fullName evidence="2">Uncharacterized protein</fullName>
    </submittedName>
</protein>
<sequence length="412" mass="47359">MPRLLESEITKYLETLEDSEDGLDGSDSKVEDEGHYYQTSRDVLRDLENSDKAGNASASPAVLQMSMGGGDHFPSDVRLLPENQAYFDLNQCRSLDLKLINAKSKLPLKNKETENINPYERPVPSTSGTSKVIKRKTQIQTKKRKLDYDSDEENEDNYSLRDTSDEEIVMSEDEDMALCAILKHSKKYETDYYISNTLQVLDINDNNTNLNNETSLSKIKDLHSKIDETNISERKNIDINSKKIVVILDTDEKEINENEKAENFLVFNMGEIETKENECINDHQKKEGINSNLNNIGTKERADNIGVNSTNEQIKINEKTDKQYKEKNTSIDFNMDKIKTFGTEKINKHKKQGSVKETENLDLNQNEEIDNIHEKKQEVISEIHENEKGTIFYENQSVLVRYTPRQKYNPAP</sequence>
<dbReference type="AlphaFoldDB" id="A0A8J9UMZ2"/>
<keyword evidence="3" id="KW-1185">Reference proteome</keyword>
<accession>A0A8J9UMZ2</accession>
<feature type="region of interest" description="Disordered" evidence="1">
    <location>
        <begin position="112"/>
        <end position="159"/>
    </location>
</feature>
<organism evidence="2 3">
    <name type="scientific">Brenthis ino</name>
    <name type="common">lesser marbled fritillary</name>
    <dbReference type="NCBI Taxonomy" id="405034"/>
    <lineage>
        <taxon>Eukaryota</taxon>
        <taxon>Metazoa</taxon>
        <taxon>Ecdysozoa</taxon>
        <taxon>Arthropoda</taxon>
        <taxon>Hexapoda</taxon>
        <taxon>Insecta</taxon>
        <taxon>Pterygota</taxon>
        <taxon>Neoptera</taxon>
        <taxon>Endopterygota</taxon>
        <taxon>Lepidoptera</taxon>
        <taxon>Glossata</taxon>
        <taxon>Ditrysia</taxon>
        <taxon>Papilionoidea</taxon>
        <taxon>Nymphalidae</taxon>
        <taxon>Heliconiinae</taxon>
        <taxon>Argynnini</taxon>
        <taxon>Brenthis</taxon>
    </lineage>
</organism>
<name>A0A8J9UMZ2_9NEOP</name>
<evidence type="ECO:0000256" key="1">
    <source>
        <dbReference type="SAM" id="MobiDB-lite"/>
    </source>
</evidence>
<feature type="compositionally biased region" description="Acidic residues" evidence="1">
    <location>
        <begin position="15"/>
        <end position="24"/>
    </location>
</feature>
<reference evidence="2" key="1">
    <citation type="submission" date="2021-12" db="EMBL/GenBank/DDBJ databases">
        <authorList>
            <person name="Martin H S."/>
        </authorList>
    </citation>
    <scope>NUCLEOTIDE SEQUENCE</scope>
</reference>
<proteinExistence type="predicted"/>
<dbReference type="EMBL" id="OV170223">
    <property type="protein sequence ID" value="CAH0721909.1"/>
    <property type="molecule type" value="Genomic_DNA"/>
</dbReference>
<gene>
    <name evidence="2" type="ORF">BINO364_LOCUS7944</name>
</gene>
<feature type="region of interest" description="Disordered" evidence="1">
    <location>
        <begin position="15"/>
        <end position="41"/>
    </location>
</feature>
<feature type="compositionally biased region" description="Basic and acidic residues" evidence="1">
    <location>
        <begin position="26"/>
        <end position="35"/>
    </location>
</feature>
<dbReference type="OrthoDB" id="7354852at2759"/>
<dbReference type="Proteomes" id="UP000838878">
    <property type="component" value="Chromosome 3"/>
</dbReference>